<proteinExistence type="predicted"/>
<keyword evidence="2" id="KW-1185">Reference proteome</keyword>
<dbReference type="STRING" id="1032480.MLP_09780"/>
<protein>
    <submittedName>
        <fullName evidence="1">Uncharacterized protein</fullName>
    </submittedName>
</protein>
<name>F5XMR9_MICPN</name>
<dbReference type="HOGENOM" id="CLU_2047002_0_0_11"/>
<sequence>MRPKSIEIKATLVGADVERAVAALSLAVDKQWRIAFCEDVTLGVVPSTPLLDIGIVLRVRGKSGTKGDSTVKLRPCRWSQLSERYFTDQKLDGNELKIEADWAGPRRTRLPCMASSPITS</sequence>
<organism evidence="1 2">
    <name type="scientific">Microlunatus phosphovorus (strain ATCC 700054 / DSM 10555 / JCM 9379 / NBRC 101784 / NCIMB 13414 / VKM Ac-1990 / NM-1)</name>
    <dbReference type="NCBI Taxonomy" id="1032480"/>
    <lineage>
        <taxon>Bacteria</taxon>
        <taxon>Bacillati</taxon>
        <taxon>Actinomycetota</taxon>
        <taxon>Actinomycetes</taxon>
        <taxon>Propionibacteriales</taxon>
        <taxon>Propionibacteriaceae</taxon>
        <taxon>Microlunatus</taxon>
    </lineage>
</organism>
<dbReference type="eggNOG" id="ENOG5033EA3">
    <property type="taxonomic scope" value="Bacteria"/>
</dbReference>
<reference evidence="1 2" key="1">
    <citation type="submission" date="2011-05" db="EMBL/GenBank/DDBJ databases">
        <title>Whole genome sequence of Microlunatus phosphovorus NM-1.</title>
        <authorList>
            <person name="Hosoyama A."/>
            <person name="Sasaki K."/>
            <person name="Harada T."/>
            <person name="Igarashi R."/>
            <person name="Kawakoshi A."/>
            <person name="Sasagawa M."/>
            <person name="Fukada J."/>
            <person name="Nakamura S."/>
            <person name="Katano Y."/>
            <person name="Hanada S."/>
            <person name="Kamagata Y."/>
            <person name="Nakamura N."/>
            <person name="Yamazaki S."/>
            <person name="Fujita N."/>
        </authorList>
    </citation>
    <scope>NUCLEOTIDE SEQUENCE [LARGE SCALE GENOMIC DNA]</scope>
    <source>
        <strain evidence="2">ATCC 700054 / DSM 10555 / JCM 9379 / NBRC 101784 / NCIMB 13414 / VKM Ac-1990 / NM-1</strain>
    </source>
</reference>
<gene>
    <name evidence="1" type="ordered locus">MLP_09780</name>
</gene>
<dbReference type="RefSeq" id="WP_013861875.1">
    <property type="nucleotide sequence ID" value="NC_015635.1"/>
</dbReference>
<dbReference type="EMBL" id="AP012204">
    <property type="protein sequence ID" value="BAK33992.1"/>
    <property type="molecule type" value="Genomic_DNA"/>
</dbReference>
<evidence type="ECO:0000313" key="1">
    <source>
        <dbReference type="EMBL" id="BAK33992.1"/>
    </source>
</evidence>
<dbReference type="Proteomes" id="UP000007947">
    <property type="component" value="Chromosome"/>
</dbReference>
<dbReference type="OrthoDB" id="4149797at2"/>
<evidence type="ECO:0000313" key="2">
    <source>
        <dbReference type="Proteomes" id="UP000007947"/>
    </source>
</evidence>
<accession>F5XMR9</accession>
<dbReference type="KEGG" id="mph:MLP_09780"/>
<dbReference type="AlphaFoldDB" id="F5XMR9"/>